<dbReference type="RefSeq" id="WP_255913877.1">
    <property type="nucleotide sequence ID" value="NZ_JANFQO010000007.1"/>
</dbReference>
<gene>
    <name evidence="2" type="ORF">NM961_09225</name>
</gene>
<accession>A0ABT1QRI3</accession>
<evidence type="ECO:0000313" key="3">
    <source>
        <dbReference type="Proteomes" id="UP001165498"/>
    </source>
</evidence>
<dbReference type="Gene3D" id="3.40.640.10">
    <property type="entry name" value="Type I PLP-dependent aspartate aminotransferase-like (Major domain)"/>
    <property type="match status" value="1"/>
</dbReference>
<dbReference type="PANTHER" id="PTHR43510">
    <property type="entry name" value="AMINOTRANSFERASE FUNCTION, HYPOTHETICAL (EUROFUNG)"/>
    <property type="match status" value="1"/>
</dbReference>
<organism evidence="2 3">
    <name type="scientific">Tahibacter harae</name>
    <dbReference type="NCBI Taxonomy" id="2963937"/>
    <lineage>
        <taxon>Bacteria</taxon>
        <taxon>Pseudomonadati</taxon>
        <taxon>Pseudomonadota</taxon>
        <taxon>Gammaproteobacteria</taxon>
        <taxon>Lysobacterales</taxon>
        <taxon>Rhodanobacteraceae</taxon>
        <taxon>Tahibacter</taxon>
    </lineage>
</organism>
<dbReference type="InterPro" id="IPR004839">
    <property type="entry name" value="Aminotransferase_I/II_large"/>
</dbReference>
<name>A0ABT1QRI3_9GAMM</name>
<sequence length="375" mass="41880">MSTLPDFRLETHFSRWEFAARYNMAASDMQTLSLAALLEMAAPDERADWEALQLGYIETWGTPALRQAIAASYATVQAEDVLCFAGAEEGLYCALLALLGPDDHALVTVPNYQSMETVPASVCQVEAIPLRPENRWQPDLDDVRRRLRPNTRLIAVNFPNNPTGAIADADIFAGLIALCAERGIHFFSDEVYHGLEHDAARRLPQAADCYERALSLNVLSKAYGLPGLRIGWIASRDRALLARLERMKHYLSICNAAPSELLARIALGNRETLVARNRERCAANLQLLDQFFARHADRYDWRRPDGGCTAFVRYRGADGVENHCRELVEQAGILLLPASLYQSALAPVPTDRFRVGFGRDHTAQGLAVWEAFLRR</sequence>
<dbReference type="GO" id="GO:0008483">
    <property type="term" value="F:transaminase activity"/>
    <property type="evidence" value="ECO:0007669"/>
    <property type="project" value="UniProtKB-KW"/>
</dbReference>
<dbReference type="InterPro" id="IPR015422">
    <property type="entry name" value="PyrdxlP-dep_Trfase_small"/>
</dbReference>
<reference evidence="2" key="1">
    <citation type="submission" date="2022-07" db="EMBL/GenBank/DDBJ databases">
        <title>Tahibacter sp., a new gammaproteobacterium isolated from the silt sample collected at pig farm.</title>
        <authorList>
            <person name="Chen H."/>
        </authorList>
    </citation>
    <scope>NUCLEOTIDE SEQUENCE</scope>
    <source>
        <strain evidence="2">P2K</strain>
    </source>
</reference>
<feature type="domain" description="Aminotransferase class I/classII large" evidence="1">
    <location>
        <begin position="55"/>
        <end position="357"/>
    </location>
</feature>
<dbReference type="PANTHER" id="PTHR43510:SF1">
    <property type="entry name" value="AMINOTRANSFERASE FUNCTION, HYPOTHETICAL (EUROFUNG)"/>
    <property type="match status" value="1"/>
</dbReference>
<keyword evidence="3" id="KW-1185">Reference proteome</keyword>
<comment type="caution">
    <text evidence="2">The sequence shown here is derived from an EMBL/GenBank/DDBJ whole genome shotgun (WGS) entry which is preliminary data.</text>
</comment>
<evidence type="ECO:0000259" key="1">
    <source>
        <dbReference type="Pfam" id="PF00155"/>
    </source>
</evidence>
<dbReference type="EMBL" id="JANFQO010000007">
    <property type="protein sequence ID" value="MCQ4164888.1"/>
    <property type="molecule type" value="Genomic_DNA"/>
</dbReference>
<dbReference type="SUPFAM" id="SSF53383">
    <property type="entry name" value="PLP-dependent transferases"/>
    <property type="match status" value="1"/>
</dbReference>
<protein>
    <submittedName>
        <fullName evidence="2">Aminotransferase class I/II-fold pyridoxal phosphate-dependent enzyme</fullName>
    </submittedName>
</protein>
<dbReference type="Gene3D" id="3.90.1150.10">
    <property type="entry name" value="Aspartate Aminotransferase, domain 1"/>
    <property type="match status" value="1"/>
</dbReference>
<dbReference type="InterPro" id="IPR015424">
    <property type="entry name" value="PyrdxlP-dep_Trfase"/>
</dbReference>
<evidence type="ECO:0000313" key="2">
    <source>
        <dbReference type="EMBL" id="MCQ4164888.1"/>
    </source>
</evidence>
<dbReference type="Pfam" id="PF00155">
    <property type="entry name" value="Aminotran_1_2"/>
    <property type="match status" value="1"/>
</dbReference>
<dbReference type="InterPro" id="IPR015421">
    <property type="entry name" value="PyrdxlP-dep_Trfase_major"/>
</dbReference>
<dbReference type="Proteomes" id="UP001165498">
    <property type="component" value="Unassembled WGS sequence"/>
</dbReference>
<dbReference type="CDD" id="cd00609">
    <property type="entry name" value="AAT_like"/>
    <property type="match status" value="1"/>
</dbReference>
<keyword evidence="2" id="KW-0032">Aminotransferase</keyword>
<keyword evidence="2" id="KW-0808">Transferase</keyword>
<proteinExistence type="predicted"/>